<keyword evidence="5 7" id="KW-1133">Transmembrane helix</keyword>
<dbReference type="InterPro" id="IPR011701">
    <property type="entry name" value="MFS"/>
</dbReference>
<dbReference type="SUPFAM" id="SSF103473">
    <property type="entry name" value="MFS general substrate transporter"/>
    <property type="match status" value="1"/>
</dbReference>
<feature type="transmembrane region" description="Helical" evidence="7">
    <location>
        <begin position="47"/>
        <end position="67"/>
    </location>
</feature>
<keyword evidence="3" id="KW-1003">Cell membrane</keyword>
<feature type="transmembrane region" description="Helical" evidence="7">
    <location>
        <begin position="358"/>
        <end position="377"/>
    </location>
</feature>
<dbReference type="RefSeq" id="WP_307337346.1">
    <property type="nucleotide sequence ID" value="NZ_JAUSUD010000002.1"/>
</dbReference>
<keyword evidence="10" id="KW-1185">Reference proteome</keyword>
<proteinExistence type="predicted"/>
<reference evidence="9 10" key="1">
    <citation type="submission" date="2023-07" db="EMBL/GenBank/DDBJ databases">
        <title>Genomic Encyclopedia of Type Strains, Phase IV (KMG-IV): sequencing the most valuable type-strain genomes for metagenomic binning, comparative biology and taxonomic classification.</title>
        <authorList>
            <person name="Goeker M."/>
        </authorList>
    </citation>
    <scope>NUCLEOTIDE SEQUENCE [LARGE SCALE GENOMIC DNA]</scope>
    <source>
        <strain evidence="9 10">DSM 29005</strain>
    </source>
</reference>
<accession>A0ABT9ZB91</accession>
<dbReference type="InterPro" id="IPR020846">
    <property type="entry name" value="MFS_dom"/>
</dbReference>
<evidence type="ECO:0000256" key="6">
    <source>
        <dbReference type="ARBA" id="ARBA00023136"/>
    </source>
</evidence>
<evidence type="ECO:0000259" key="8">
    <source>
        <dbReference type="PROSITE" id="PS50850"/>
    </source>
</evidence>
<name>A0ABT9ZB91_9BACI</name>
<evidence type="ECO:0000256" key="4">
    <source>
        <dbReference type="ARBA" id="ARBA00022692"/>
    </source>
</evidence>
<keyword evidence="4 7" id="KW-0812">Transmembrane</keyword>
<dbReference type="CDD" id="cd06173">
    <property type="entry name" value="MFS_MefA_like"/>
    <property type="match status" value="1"/>
</dbReference>
<gene>
    <name evidence="9" type="ORF">J2S19_000774</name>
</gene>
<keyword evidence="6 7" id="KW-0472">Membrane</keyword>
<evidence type="ECO:0000313" key="10">
    <source>
        <dbReference type="Proteomes" id="UP001234495"/>
    </source>
</evidence>
<feature type="domain" description="Major facilitator superfamily (MFS) profile" evidence="8">
    <location>
        <begin position="8"/>
        <end position="407"/>
    </location>
</feature>
<protein>
    <submittedName>
        <fullName evidence="9">H+ antiporter protein</fullName>
    </submittedName>
</protein>
<dbReference type="EMBL" id="JAUSUD010000002">
    <property type="protein sequence ID" value="MDQ0229523.1"/>
    <property type="molecule type" value="Genomic_DNA"/>
</dbReference>
<dbReference type="InterPro" id="IPR004751">
    <property type="entry name" value="Drug_antiport"/>
</dbReference>
<dbReference type="Pfam" id="PF07690">
    <property type="entry name" value="MFS_1"/>
    <property type="match status" value="1"/>
</dbReference>
<feature type="transmembrane region" description="Helical" evidence="7">
    <location>
        <begin position="316"/>
        <end position="338"/>
    </location>
</feature>
<feature type="transmembrane region" description="Helical" evidence="7">
    <location>
        <begin position="139"/>
        <end position="158"/>
    </location>
</feature>
<evidence type="ECO:0000256" key="1">
    <source>
        <dbReference type="ARBA" id="ARBA00004651"/>
    </source>
</evidence>
<dbReference type="Gene3D" id="1.20.1250.20">
    <property type="entry name" value="MFS general substrate transporter like domains"/>
    <property type="match status" value="1"/>
</dbReference>
<sequence length="430" mass="48170">MKIFQNKNFVKLFYAALFSQMGTTIGNMTFAFYLLDHFSNQPSYATFAELMYSLPTILVFFLVGVVADRFDRKKVAENCDWIRAGLTVILFGSLFLNSIPLIFFILFLRSAVTKFFFPAENSLVQGILTKEQYAQAAGLNQMLFSIFMVFGVGIGAAIYKTVGIHGAVIVDFLSFIISAFLIRSCNIPTSARLPNGKVKWNEMSFKSSLRDFKDGFIYIIKNRLLAVLVFGFFIFGIVNGAFAVLPMFTMKYELSPNNYEWYASFFAISLGFGLLTGSGIGTLIASKFKPHQLMIYPILITGVLIFFLGFTSNVAVFLAVVFIIGMCLGPINIAIGGWLPKIVHPKLMGRVSGWIDPLMMLAQSLTLGIIAVIFPQFVVDIDYLYYGMAAIILLVFIFYALTLPKLSKAFDLKEKKLKRQEQNQPNIKSV</sequence>
<evidence type="ECO:0000256" key="5">
    <source>
        <dbReference type="ARBA" id="ARBA00022989"/>
    </source>
</evidence>
<evidence type="ECO:0000256" key="3">
    <source>
        <dbReference type="ARBA" id="ARBA00022475"/>
    </source>
</evidence>
<dbReference type="NCBIfam" id="TIGR00900">
    <property type="entry name" value="2A0121"/>
    <property type="match status" value="1"/>
</dbReference>
<feature type="transmembrane region" description="Helical" evidence="7">
    <location>
        <begin position="12"/>
        <end position="35"/>
    </location>
</feature>
<evidence type="ECO:0000256" key="2">
    <source>
        <dbReference type="ARBA" id="ARBA00022448"/>
    </source>
</evidence>
<comment type="subcellular location">
    <subcellularLocation>
        <location evidence="1">Cell membrane</location>
        <topology evidence="1">Multi-pass membrane protein</topology>
    </subcellularLocation>
</comment>
<dbReference type="PANTHER" id="PTHR43266:SF8">
    <property type="entry name" value="MACROLIDE-EFFLUX PROTEIN"/>
    <property type="match status" value="1"/>
</dbReference>
<keyword evidence="2" id="KW-0813">Transport</keyword>
<feature type="transmembrane region" description="Helical" evidence="7">
    <location>
        <begin position="224"/>
        <end position="249"/>
    </location>
</feature>
<feature type="transmembrane region" description="Helical" evidence="7">
    <location>
        <begin position="87"/>
        <end position="108"/>
    </location>
</feature>
<dbReference type="PROSITE" id="PS50850">
    <property type="entry name" value="MFS"/>
    <property type="match status" value="1"/>
</dbReference>
<evidence type="ECO:0000256" key="7">
    <source>
        <dbReference type="SAM" id="Phobius"/>
    </source>
</evidence>
<dbReference type="InterPro" id="IPR036259">
    <property type="entry name" value="MFS_trans_sf"/>
</dbReference>
<feature type="transmembrane region" description="Helical" evidence="7">
    <location>
        <begin position="164"/>
        <end position="182"/>
    </location>
</feature>
<dbReference type="PANTHER" id="PTHR43266">
    <property type="entry name" value="MACROLIDE-EFFLUX PROTEIN"/>
    <property type="match status" value="1"/>
</dbReference>
<organism evidence="9 10">
    <name type="scientific">Metabacillus malikii</name>
    <dbReference type="NCBI Taxonomy" id="1504265"/>
    <lineage>
        <taxon>Bacteria</taxon>
        <taxon>Bacillati</taxon>
        <taxon>Bacillota</taxon>
        <taxon>Bacilli</taxon>
        <taxon>Bacillales</taxon>
        <taxon>Bacillaceae</taxon>
        <taxon>Metabacillus</taxon>
    </lineage>
</organism>
<dbReference type="Proteomes" id="UP001234495">
    <property type="component" value="Unassembled WGS sequence"/>
</dbReference>
<feature type="transmembrane region" description="Helical" evidence="7">
    <location>
        <begin position="261"/>
        <end position="286"/>
    </location>
</feature>
<feature type="transmembrane region" description="Helical" evidence="7">
    <location>
        <begin position="383"/>
        <end position="403"/>
    </location>
</feature>
<evidence type="ECO:0000313" key="9">
    <source>
        <dbReference type="EMBL" id="MDQ0229523.1"/>
    </source>
</evidence>
<comment type="caution">
    <text evidence="9">The sequence shown here is derived from an EMBL/GenBank/DDBJ whole genome shotgun (WGS) entry which is preliminary data.</text>
</comment>
<feature type="transmembrane region" description="Helical" evidence="7">
    <location>
        <begin position="293"/>
        <end position="310"/>
    </location>
</feature>